<dbReference type="InterPro" id="IPR025392">
    <property type="entry name" value="DUF4124"/>
</dbReference>
<dbReference type="RefSeq" id="WP_119909014.1">
    <property type="nucleotide sequence ID" value="NZ_QZCH01000001.1"/>
</dbReference>
<keyword evidence="5" id="KW-1185">Reference proteome</keyword>
<protein>
    <submittedName>
        <fullName evidence="4">M23 family metallopeptidase</fullName>
    </submittedName>
</protein>
<keyword evidence="1" id="KW-0732">Signal</keyword>
<accession>A0A418YL02</accession>
<dbReference type="Pfam" id="PF01551">
    <property type="entry name" value="Peptidase_M23"/>
    <property type="match status" value="1"/>
</dbReference>
<reference evidence="4 5" key="2">
    <citation type="submission" date="2019-01" db="EMBL/GenBank/DDBJ databases">
        <title>Motilimonas pumilus sp. nov., isolated from the gut of sea cucumber (Apostichopus japonicus).</title>
        <authorList>
            <person name="Wang F.-Q."/>
            <person name="Ren L.-H."/>
            <person name="Lin Y.-W."/>
            <person name="Sun G.-H."/>
            <person name="Du Z.-J."/>
            <person name="Zhao J.-X."/>
            <person name="Liu X.-J."/>
            <person name="Liu L.-J."/>
        </authorList>
    </citation>
    <scope>NUCLEOTIDE SEQUENCE [LARGE SCALE GENOMIC DNA]</scope>
    <source>
        <strain evidence="4 5">PLHSC7-2</strain>
    </source>
</reference>
<feature type="signal peptide" evidence="1">
    <location>
        <begin position="1"/>
        <end position="19"/>
    </location>
</feature>
<dbReference type="Gene3D" id="2.70.70.10">
    <property type="entry name" value="Glucose Permease (Domain IIA)"/>
    <property type="match status" value="1"/>
</dbReference>
<comment type="caution">
    <text evidence="4">The sequence shown here is derived from an EMBL/GenBank/DDBJ whole genome shotgun (WGS) entry which is preliminary data.</text>
</comment>
<feature type="domain" description="M23ase beta-sheet core" evidence="2">
    <location>
        <begin position="176"/>
        <end position="279"/>
    </location>
</feature>
<dbReference type="InterPro" id="IPR050570">
    <property type="entry name" value="Cell_wall_metabolism_enzyme"/>
</dbReference>
<dbReference type="EMBL" id="QZCH01000001">
    <property type="protein sequence ID" value="RJG51490.1"/>
    <property type="molecule type" value="Genomic_DNA"/>
</dbReference>
<dbReference type="Pfam" id="PF13511">
    <property type="entry name" value="DUF4124"/>
    <property type="match status" value="1"/>
</dbReference>
<dbReference type="GO" id="GO:0004222">
    <property type="term" value="F:metalloendopeptidase activity"/>
    <property type="evidence" value="ECO:0007669"/>
    <property type="project" value="TreeGrafter"/>
</dbReference>
<evidence type="ECO:0000313" key="5">
    <source>
        <dbReference type="Proteomes" id="UP000283255"/>
    </source>
</evidence>
<dbReference type="Proteomes" id="UP000283255">
    <property type="component" value="Unassembled WGS sequence"/>
</dbReference>
<dbReference type="AlphaFoldDB" id="A0A418YL02"/>
<feature type="domain" description="DUF4124" evidence="3">
    <location>
        <begin position="10"/>
        <end position="49"/>
    </location>
</feature>
<reference evidence="4 5" key="1">
    <citation type="submission" date="2018-09" db="EMBL/GenBank/DDBJ databases">
        <authorList>
            <person name="Wang F."/>
        </authorList>
    </citation>
    <scope>NUCLEOTIDE SEQUENCE [LARGE SCALE GENOMIC DNA]</scope>
    <source>
        <strain evidence="4 5">PLHSC7-2</strain>
    </source>
</reference>
<dbReference type="OrthoDB" id="9805070at2"/>
<evidence type="ECO:0000259" key="3">
    <source>
        <dbReference type="Pfam" id="PF13511"/>
    </source>
</evidence>
<proteinExistence type="predicted"/>
<dbReference type="PANTHER" id="PTHR21666:SF294">
    <property type="entry name" value="PEPTIDASE M23"/>
    <property type="match status" value="1"/>
</dbReference>
<dbReference type="InterPro" id="IPR011055">
    <property type="entry name" value="Dup_hybrid_motif"/>
</dbReference>
<dbReference type="CDD" id="cd12797">
    <property type="entry name" value="M23_peptidase"/>
    <property type="match status" value="1"/>
</dbReference>
<name>A0A418YL02_9GAMM</name>
<evidence type="ECO:0000313" key="4">
    <source>
        <dbReference type="EMBL" id="RJG51490.1"/>
    </source>
</evidence>
<evidence type="ECO:0000256" key="1">
    <source>
        <dbReference type="SAM" id="SignalP"/>
    </source>
</evidence>
<evidence type="ECO:0000259" key="2">
    <source>
        <dbReference type="Pfam" id="PF01551"/>
    </source>
</evidence>
<feature type="chain" id="PRO_5019527951" evidence="1">
    <location>
        <begin position="20"/>
        <end position="306"/>
    </location>
</feature>
<dbReference type="SUPFAM" id="SSF51261">
    <property type="entry name" value="Duplicated hybrid motif"/>
    <property type="match status" value="1"/>
</dbReference>
<dbReference type="PANTHER" id="PTHR21666">
    <property type="entry name" value="PEPTIDASE-RELATED"/>
    <property type="match status" value="1"/>
</dbReference>
<organism evidence="4 5">
    <name type="scientific">Motilimonas pumila</name>
    <dbReference type="NCBI Taxonomy" id="2303987"/>
    <lineage>
        <taxon>Bacteria</taxon>
        <taxon>Pseudomonadati</taxon>
        <taxon>Pseudomonadota</taxon>
        <taxon>Gammaproteobacteria</taxon>
        <taxon>Alteromonadales</taxon>
        <taxon>Alteromonadales genera incertae sedis</taxon>
        <taxon>Motilimonas</taxon>
    </lineage>
</organism>
<gene>
    <name evidence="4" type="ORF">D1Z90_01800</name>
</gene>
<sequence>MKASVLVILLSLCFSQAWAARDIYKYQDENGNWVFSGTEPTAQENVMVDTVAEEKVEPVRIIHQADHQKAQIYGVNNYHIPVTVSIDFPKQKNVRFSEPVPAFLPLPPNSREPLFTISAKNVGPWQFQIKYQYTPGELDPNYDKDFPYIVPFGGEKAYRISQSFNGTFSHQDSYSQYAIDIPMPEGTPILAARGGVVVEVVENNQGAAIADFAQTKANIVRIAHDDGSMAVYAHLQKLSAKVRVGQKVSQGQHIASSGNTGFSTGPHLHFAVQVNESNVLTSVPFVLRTEKGVVSPESGLTLRSGV</sequence>
<dbReference type="InterPro" id="IPR016047">
    <property type="entry name" value="M23ase_b-sheet_dom"/>
</dbReference>